<name>A0A0V0S0X9_9BILA</name>
<dbReference type="EMBL" id="JYDL01000050">
    <property type="protein sequence ID" value="KRX20322.1"/>
    <property type="molecule type" value="Genomic_DNA"/>
</dbReference>
<dbReference type="Proteomes" id="UP000054630">
    <property type="component" value="Unassembled WGS sequence"/>
</dbReference>
<dbReference type="OrthoDB" id="10569624at2759"/>
<protein>
    <submittedName>
        <fullName evidence="1">Uncharacterized protein</fullName>
    </submittedName>
</protein>
<dbReference type="AlphaFoldDB" id="A0A0V0S0X9"/>
<proteinExistence type="predicted"/>
<evidence type="ECO:0000313" key="2">
    <source>
        <dbReference type="Proteomes" id="UP000054630"/>
    </source>
</evidence>
<evidence type="ECO:0000313" key="1">
    <source>
        <dbReference type="EMBL" id="KRX20322.1"/>
    </source>
</evidence>
<accession>A0A0V0S0X9</accession>
<organism evidence="1 2">
    <name type="scientific">Trichinella nelsoni</name>
    <dbReference type="NCBI Taxonomy" id="6336"/>
    <lineage>
        <taxon>Eukaryota</taxon>
        <taxon>Metazoa</taxon>
        <taxon>Ecdysozoa</taxon>
        <taxon>Nematoda</taxon>
        <taxon>Enoplea</taxon>
        <taxon>Dorylaimia</taxon>
        <taxon>Trichinellida</taxon>
        <taxon>Trichinellidae</taxon>
        <taxon>Trichinella</taxon>
    </lineage>
</organism>
<sequence>MQCGATRFLQLRISFIVISCANAVLNQVYTLSLNYYQKAQANANGNMNEYFDYIRLFCSLQCCQSGALSTIFPLFKSNQEIVIHQMLKTKKFIVDLLRHEPHIT</sequence>
<comment type="caution">
    <text evidence="1">The sequence shown here is derived from an EMBL/GenBank/DDBJ whole genome shotgun (WGS) entry which is preliminary data.</text>
</comment>
<keyword evidence="2" id="KW-1185">Reference proteome</keyword>
<gene>
    <name evidence="1" type="ORF">T07_12218</name>
</gene>
<reference evidence="1 2" key="1">
    <citation type="submission" date="2015-01" db="EMBL/GenBank/DDBJ databases">
        <title>Evolution of Trichinella species and genotypes.</title>
        <authorList>
            <person name="Korhonen P.K."/>
            <person name="Edoardo P."/>
            <person name="Giuseppe L.R."/>
            <person name="Gasser R.B."/>
        </authorList>
    </citation>
    <scope>NUCLEOTIDE SEQUENCE [LARGE SCALE GENOMIC DNA]</scope>
    <source>
        <strain evidence="1">ISS37</strain>
    </source>
</reference>